<dbReference type="InterPro" id="IPR000182">
    <property type="entry name" value="GNAT_dom"/>
</dbReference>
<dbReference type="EMBL" id="JADKGK010000004">
    <property type="protein sequence ID" value="MBL0002519.1"/>
    <property type="molecule type" value="Genomic_DNA"/>
</dbReference>
<sequence length="179" mass="19324">MTTTVPAPALPGTREWRLGLPAWIHDARGAELLLRFVTPADAGAIRGLHARCSEQALRWRYFGGGAQVEHLLTWIFDETRSEAVTAWSQGQLVAVGNLLLPDASGVGEVAFLVEDAWQGRGIGSTLVDVVTDRGRDHGAGLLHADVSLDNGRMRVLLARRGWVGKVVGGDYCMDLVLSD</sequence>
<protein>
    <submittedName>
        <fullName evidence="4">GNAT family N-acetyltransferase</fullName>
    </submittedName>
</protein>
<evidence type="ECO:0000313" key="6">
    <source>
        <dbReference type="EMBL" id="MBL0002519.1"/>
    </source>
</evidence>
<evidence type="ECO:0000313" key="8">
    <source>
        <dbReference type="Proteomes" id="UP000726105"/>
    </source>
</evidence>
<dbReference type="PROSITE" id="PS51186">
    <property type="entry name" value="GNAT"/>
    <property type="match status" value="1"/>
</dbReference>
<dbReference type="Gene3D" id="3.40.630.30">
    <property type="match status" value="1"/>
</dbReference>
<keyword evidence="2" id="KW-0012">Acyltransferase</keyword>
<dbReference type="CDD" id="cd04301">
    <property type="entry name" value="NAT_SF"/>
    <property type="match status" value="1"/>
</dbReference>
<evidence type="ECO:0000313" key="4">
    <source>
        <dbReference type="EMBL" id="MBK6300687.1"/>
    </source>
</evidence>
<dbReference type="InterPro" id="IPR016181">
    <property type="entry name" value="Acyl_CoA_acyltransferase"/>
</dbReference>
<dbReference type="InterPro" id="IPR050832">
    <property type="entry name" value="Bact_Acetyltransf"/>
</dbReference>
<dbReference type="EMBL" id="JADJIB010000002">
    <property type="protein sequence ID" value="MBK7273038.1"/>
    <property type="molecule type" value="Genomic_DNA"/>
</dbReference>
<comment type="caution">
    <text evidence="4">The sequence shown here is derived from an EMBL/GenBank/DDBJ whole genome shotgun (WGS) entry which is preliminary data.</text>
</comment>
<dbReference type="Pfam" id="PF00583">
    <property type="entry name" value="Acetyltransf_1"/>
    <property type="match status" value="1"/>
</dbReference>
<name>A0A934X4L8_9MICO</name>
<evidence type="ECO:0000256" key="2">
    <source>
        <dbReference type="ARBA" id="ARBA00023315"/>
    </source>
</evidence>
<dbReference type="Proteomes" id="UP000886632">
    <property type="component" value="Unassembled WGS sequence"/>
</dbReference>
<reference evidence="7 8" key="1">
    <citation type="submission" date="2020-10" db="EMBL/GenBank/DDBJ databases">
        <title>Connecting structure to function with the recovery of over 1000 high-quality activated sludge metagenome-assembled genomes encoding full-length rRNA genes using long-read sequencing.</title>
        <authorList>
            <person name="Singleton C.M."/>
            <person name="Petriglieri F."/>
            <person name="Kristensen J.M."/>
            <person name="Kirkegaard R.H."/>
            <person name="Michaelsen T.Y."/>
            <person name="Andersen M.H."/>
            <person name="Karst S.M."/>
            <person name="Dueholm M.S."/>
            <person name="Nielsen P.H."/>
            <person name="Albertsen M."/>
        </authorList>
    </citation>
    <scope>NUCLEOTIDE SEQUENCE [LARGE SCALE GENOMIC DNA]</scope>
    <source>
        <strain evidence="4">AalE_18-Q3-R2-46_BAT3C.188</strain>
        <strain evidence="5">Ega_18-Q3-R5-49_MAXAC.001</strain>
        <strain evidence="6">Ribe_18-Q3-R11-54_MAXAC.001</strain>
    </source>
</reference>
<evidence type="ECO:0000256" key="1">
    <source>
        <dbReference type="ARBA" id="ARBA00022679"/>
    </source>
</evidence>
<dbReference type="Proteomes" id="UP000726105">
    <property type="component" value="Unassembled WGS sequence"/>
</dbReference>
<evidence type="ECO:0000259" key="3">
    <source>
        <dbReference type="PROSITE" id="PS51186"/>
    </source>
</evidence>
<proteinExistence type="predicted"/>
<accession>A0A934X4L8</accession>
<dbReference type="SUPFAM" id="SSF55729">
    <property type="entry name" value="Acyl-CoA N-acyltransferases (Nat)"/>
    <property type="match status" value="1"/>
</dbReference>
<organism evidence="4 7">
    <name type="scientific">Candidatus Phosphoribacter hodrii</name>
    <dbReference type="NCBI Taxonomy" id="2953743"/>
    <lineage>
        <taxon>Bacteria</taxon>
        <taxon>Bacillati</taxon>
        <taxon>Actinomycetota</taxon>
        <taxon>Actinomycetes</taxon>
        <taxon>Micrococcales</taxon>
        <taxon>Dermatophilaceae</taxon>
        <taxon>Candidatus Phosphoribacter</taxon>
    </lineage>
</organism>
<dbReference type="EMBL" id="JADIXZ010000004">
    <property type="protein sequence ID" value="MBK6300687.1"/>
    <property type="molecule type" value="Genomic_DNA"/>
</dbReference>
<dbReference type="AlphaFoldDB" id="A0A934X4L8"/>
<keyword evidence="1" id="KW-0808">Transferase</keyword>
<evidence type="ECO:0000313" key="7">
    <source>
        <dbReference type="Proteomes" id="UP000718281"/>
    </source>
</evidence>
<feature type="domain" description="N-acetyltransferase" evidence="3">
    <location>
        <begin position="32"/>
        <end position="179"/>
    </location>
</feature>
<evidence type="ECO:0000313" key="5">
    <source>
        <dbReference type="EMBL" id="MBK7273038.1"/>
    </source>
</evidence>
<dbReference type="GO" id="GO:0016747">
    <property type="term" value="F:acyltransferase activity, transferring groups other than amino-acyl groups"/>
    <property type="evidence" value="ECO:0007669"/>
    <property type="project" value="InterPro"/>
</dbReference>
<dbReference type="PANTHER" id="PTHR43877">
    <property type="entry name" value="AMINOALKYLPHOSPHONATE N-ACETYLTRANSFERASE-RELATED-RELATED"/>
    <property type="match status" value="1"/>
</dbReference>
<dbReference type="Proteomes" id="UP000718281">
    <property type="component" value="Unassembled WGS sequence"/>
</dbReference>
<gene>
    <name evidence="4" type="ORF">IPF40_06415</name>
    <name evidence="5" type="ORF">IPI13_07650</name>
    <name evidence="6" type="ORF">IPP00_00440</name>
</gene>